<name>A0A2P5E432_PARAD</name>
<dbReference type="Proteomes" id="UP000237105">
    <property type="component" value="Unassembled WGS sequence"/>
</dbReference>
<evidence type="ECO:0000313" key="2">
    <source>
        <dbReference type="EMBL" id="PON80292.1"/>
    </source>
</evidence>
<dbReference type="OrthoDB" id="776378at2759"/>
<evidence type="ECO:0000313" key="3">
    <source>
        <dbReference type="Proteomes" id="UP000237105"/>
    </source>
</evidence>
<organism evidence="2 3">
    <name type="scientific">Parasponia andersonii</name>
    <name type="common">Sponia andersonii</name>
    <dbReference type="NCBI Taxonomy" id="3476"/>
    <lineage>
        <taxon>Eukaryota</taxon>
        <taxon>Viridiplantae</taxon>
        <taxon>Streptophyta</taxon>
        <taxon>Embryophyta</taxon>
        <taxon>Tracheophyta</taxon>
        <taxon>Spermatophyta</taxon>
        <taxon>Magnoliopsida</taxon>
        <taxon>eudicotyledons</taxon>
        <taxon>Gunneridae</taxon>
        <taxon>Pentapetalae</taxon>
        <taxon>rosids</taxon>
        <taxon>fabids</taxon>
        <taxon>Rosales</taxon>
        <taxon>Cannabaceae</taxon>
        <taxon>Parasponia</taxon>
    </lineage>
</organism>
<feature type="compositionally biased region" description="Basic and acidic residues" evidence="1">
    <location>
        <begin position="30"/>
        <end position="79"/>
    </location>
</feature>
<gene>
    <name evidence="2" type="ORF">PanWU01x14_007420</name>
</gene>
<evidence type="ECO:0000256" key="1">
    <source>
        <dbReference type="SAM" id="MobiDB-lite"/>
    </source>
</evidence>
<comment type="caution">
    <text evidence="2">The sequence shown here is derived from an EMBL/GenBank/DDBJ whole genome shotgun (WGS) entry which is preliminary data.</text>
</comment>
<protein>
    <submittedName>
        <fullName evidence="2">Uncharacterized protein</fullName>
    </submittedName>
</protein>
<feature type="compositionally biased region" description="Basic and acidic residues" evidence="1">
    <location>
        <begin position="188"/>
        <end position="211"/>
    </location>
</feature>
<accession>A0A2P5E432</accession>
<feature type="region of interest" description="Disordered" evidence="1">
    <location>
        <begin position="1"/>
        <end position="222"/>
    </location>
</feature>
<reference evidence="3" key="1">
    <citation type="submission" date="2016-06" db="EMBL/GenBank/DDBJ databases">
        <title>Parallel loss of symbiosis genes in relatives of nitrogen-fixing non-legume Parasponia.</title>
        <authorList>
            <person name="Van Velzen R."/>
            <person name="Holmer R."/>
            <person name="Bu F."/>
            <person name="Rutten L."/>
            <person name="Van Zeijl A."/>
            <person name="Liu W."/>
            <person name="Santuari L."/>
            <person name="Cao Q."/>
            <person name="Sharma T."/>
            <person name="Shen D."/>
            <person name="Roswanjaya Y."/>
            <person name="Wardhani T."/>
            <person name="Kalhor M.S."/>
            <person name="Jansen J."/>
            <person name="Van den Hoogen J."/>
            <person name="Gungor B."/>
            <person name="Hartog M."/>
            <person name="Hontelez J."/>
            <person name="Verver J."/>
            <person name="Yang W.-C."/>
            <person name="Schijlen E."/>
            <person name="Repin R."/>
            <person name="Schilthuizen M."/>
            <person name="Schranz E."/>
            <person name="Heidstra R."/>
            <person name="Miyata K."/>
            <person name="Fedorova E."/>
            <person name="Kohlen W."/>
            <person name="Bisseling T."/>
            <person name="Smit S."/>
            <person name="Geurts R."/>
        </authorList>
    </citation>
    <scope>NUCLEOTIDE SEQUENCE [LARGE SCALE GENOMIC DNA]</scope>
    <source>
        <strain evidence="3">cv. WU1-14</strain>
    </source>
</reference>
<feature type="compositionally biased region" description="Basic and acidic residues" evidence="1">
    <location>
        <begin position="153"/>
        <end position="168"/>
    </location>
</feature>
<proteinExistence type="predicted"/>
<dbReference type="EMBL" id="JXTB01000002">
    <property type="protein sequence ID" value="PON80292.1"/>
    <property type="molecule type" value="Genomic_DNA"/>
</dbReference>
<keyword evidence="3" id="KW-1185">Reference proteome</keyword>
<sequence>MGCGESKHDVVTGNTVLHRKQSDNNSSKNSAKDIETAHEKPTAADQHSESAAKDDGDHSAANVKEEDGVGNKTTLLRDDDEKEMLDDHEKEDDVVEAGIGRDSPNHFFSSRKDEEMGIDGIISEGRSGKSEYNTPRHGAGINKDDSVLGPDDQDPKPAVEENNTKEDHDDQEITQEEINAKAANVEENLVKEEVETTKVEKDSKLAEEEKSSTQNQNDEEVV</sequence>
<feature type="compositionally biased region" description="Basic and acidic residues" evidence="1">
    <location>
        <begin position="1"/>
        <end position="10"/>
    </location>
</feature>
<feature type="compositionally biased region" description="Acidic residues" evidence="1">
    <location>
        <begin position="80"/>
        <end position="95"/>
    </location>
</feature>
<dbReference type="AlphaFoldDB" id="A0A2P5E432"/>